<feature type="region of interest" description="Disordered" evidence="1">
    <location>
        <begin position="1020"/>
        <end position="1147"/>
    </location>
</feature>
<reference evidence="2 3" key="1">
    <citation type="submission" date="2023-03" db="EMBL/GenBank/DDBJ databases">
        <title>High-quality genome of Scylla paramamosain provides insights in environmental adaptation.</title>
        <authorList>
            <person name="Zhang L."/>
        </authorList>
    </citation>
    <scope>NUCLEOTIDE SEQUENCE [LARGE SCALE GENOMIC DNA]</scope>
    <source>
        <strain evidence="2">LZ_2023a</strain>
        <tissue evidence="2">Muscle</tissue>
    </source>
</reference>
<feature type="compositionally biased region" description="Basic residues" evidence="1">
    <location>
        <begin position="1327"/>
        <end position="1337"/>
    </location>
</feature>
<feature type="compositionally biased region" description="Basic and acidic residues" evidence="1">
    <location>
        <begin position="643"/>
        <end position="714"/>
    </location>
</feature>
<evidence type="ECO:0000313" key="3">
    <source>
        <dbReference type="Proteomes" id="UP001487740"/>
    </source>
</evidence>
<feature type="compositionally biased region" description="Polar residues" evidence="1">
    <location>
        <begin position="629"/>
        <end position="642"/>
    </location>
</feature>
<name>A0AAW0T3R3_SCYPA</name>
<dbReference type="GO" id="GO:0006360">
    <property type="term" value="P:transcription by RNA polymerase I"/>
    <property type="evidence" value="ECO:0007669"/>
    <property type="project" value="InterPro"/>
</dbReference>
<feature type="region of interest" description="Disordered" evidence="1">
    <location>
        <begin position="1248"/>
        <end position="1431"/>
    </location>
</feature>
<keyword evidence="3" id="KW-1185">Reference proteome</keyword>
<feature type="compositionally biased region" description="Polar residues" evidence="1">
    <location>
        <begin position="1419"/>
        <end position="1431"/>
    </location>
</feature>
<proteinExistence type="predicted"/>
<sequence>MALMCMEQVSRWKKTVDQTFSCLMMMMADRDYVQPAHVSSSDDEPLSPKKERHKRQRARVPAVTRVPQKATTSSVVPVLSDSSHHEQVKKPNKSYYLRDKKNFRWSLELLHTAVCEHRWDDAFRLLPCVITHTVPHLSLEFLWRVTDVITRNVPSLSVNDRKKFRSILHGMKLKTSMFLDILSQDLGEATDRDADELLQMIEDIQNQRQPPAQGIETRTGKRFKALSDGYIGLVHYHRWKSSLLNAMSFSQALDDDSCSVSICESQGTANTSKNEIARTAHWFLKKALSGLIEPCDWFMLQFLELEKELYGQESAISVLERYKSDPCRAPAHHLAYHFYKNLVPGSVMEQLVELECISRACPDDPLVLEEVNLYLHSLEHGGLALDRAMMWMRSAESDSGQESSDECPSPGPTDAFCTLKTTGKVEVLMRCLMLLVAMLDYPAHTWDLQPWQKLTQVLTKFYQAWVRCWSCLACRNTRKRIHRLAMTVVPLWKHFVWKEPPANLPLEQARVLFHHVFVAFIFNYNEEYMSHSLSVLWASGHLQLREELMNLINFPGAFLRHFSLLAKKYRKRVEGISLRFLSQTASQNKRAIQQNQERTQNTSEVATITSSQDLDQETQKEGLHDSEFPETQSQMDTSINISTEDRHSDKAQQEEDEVVHRKQNEAVQEKENDKTKGKQNEEVQGKDKSEERQCDETDVGKQTESIREEWKSEEQVLSSIGQGRQGEVTLESLEIDVGSVFNQEYSHSSLSSLTAGQRERGSTSSPDEPAPVSQCGQGFFLTQERESGEVLLSLDGKESGSQKPEHGDIKVITLDELEKLDLEDLDCNLLRRLAEQHYCESIKSEENSSEVQNWHSDKTPDGLLESVSMHQDPKEGSNATICVTEEETLLEAENWVQVQRKPDEPQQESPSEERCNLQTEVQDSEENSSGSEHKSLKKSLDKIKSTAQKVLEPETVAPKEHGTDSKALPKTTQAFERRIPTNKHDETLPPQDGQLQTPSTRHPNMPWFMLHVEDLPTPSMQDIIKHSDTSTPITSGKQRHRPSGTPKDTRGSTKHSRVPHYPASWLEGLPLPGTGNNTPSRKSKDIDAHEAKFKIPEGVLSSASVTRKASRKSKKILRDPEVENPDAALSGTSRGKTEKSSRKRKKKVLAYTDEGIIDVKGLEDNISLCGKDREEGAEPGIETSVPIMEEAEMIDSKQESETRNDVCTSVTDGMDDLPIPRDTEAGLEVSPERDTSSMIETDMNILESDGQQCVQDIHYGTDTDELKDLPPNNEDKGDGLEINENGKEAPSRKRTRADRISATESNTDITGEGQKPESKKEADRVEKIKKKLKKKKKSSDESPSHSKVTGSSPATTQEESVRGSILSPVMKDVQTTESESVREDLTVTTSKRKQPDSDKRELARHGSRHSKRQKLESSRLGSECSTSSDRNFSITVCNQIEGLSNIRITLSHSPGSDSTTSTDKGIKVEVQFSNQHSVTGGAGELCTPVAGQDDSGNLRQSVESPRVPTPHRSPASARKRKLFGDDSS</sequence>
<feature type="compositionally biased region" description="Basic and acidic residues" evidence="1">
    <location>
        <begin position="1218"/>
        <end position="1235"/>
    </location>
</feature>
<feature type="compositionally biased region" description="Polar residues" evidence="1">
    <location>
        <begin position="993"/>
        <end position="1002"/>
    </location>
</feature>
<feature type="compositionally biased region" description="Basic and acidic residues" evidence="1">
    <location>
        <begin position="1259"/>
        <end position="1301"/>
    </location>
</feature>
<dbReference type="EMBL" id="JARAKH010000040">
    <property type="protein sequence ID" value="KAK8381600.1"/>
    <property type="molecule type" value="Genomic_DNA"/>
</dbReference>
<dbReference type="InterPro" id="IPR039495">
    <property type="entry name" value="TAF1A"/>
</dbReference>
<accession>A0AAW0T3R3</accession>
<feature type="compositionally biased region" description="Basic and acidic residues" evidence="1">
    <location>
        <begin position="1082"/>
        <end position="1095"/>
    </location>
</feature>
<feature type="compositionally biased region" description="Basic and acidic residues" evidence="1">
    <location>
        <begin position="617"/>
        <end position="627"/>
    </location>
</feature>
<feature type="region of interest" description="Disordered" evidence="1">
    <location>
        <begin position="36"/>
        <end position="66"/>
    </location>
</feature>
<feature type="compositionally biased region" description="Polar residues" evidence="1">
    <location>
        <begin position="1348"/>
        <end position="1358"/>
    </location>
</feature>
<feature type="compositionally biased region" description="Basic and acidic residues" evidence="1">
    <location>
        <begin position="931"/>
        <end position="944"/>
    </location>
</feature>
<organism evidence="2 3">
    <name type="scientific">Scylla paramamosain</name>
    <name type="common">Mud crab</name>
    <dbReference type="NCBI Taxonomy" id="85552"/>
    <lineage>
        <taxon>Eukaryota</taxon>
        <taxon>Metazoa</taxon>
        <taxon>Ecdysozoa</taxon>
        <taxon>Arthropoda</taxon>
        <taxon>Crustacea</taxon>
        <taxon>Multicrustacea</taxon>
        <taxon>Malacostraca</taxon>
        <taxon>Eumalacostraca</taxon>
        <taxon>Eucarida</taxon>
        <taxon>Decapoda</taxon>
        <taxon>Pleocyemata</taxon>
        <taxon>Brachyura</taxon>
        <taxon>Eubrachyura</taxon>
        <taxon>Portunoidea</taxon>
        <taxon>Portunidae</taxon>
        <taxon>Portuninae</taxon>
        <taxon>Scylla</taxon>
    </lineage>
</organism>
<gene>
    <name evidence="2" type="ORF">O3P69_018588</name>
</gene>
<feature type="compositionally biased region" description="Basic and acidic residues" evidence="1">
    <location>
        <begin position="975"/>
        <end position="987"/>
    </location>
</feature>
<feature type="compositionally biased region" description="Basic and acidic residues" evidence="1">
    <location>
        <begin position="1194"/>
        <end position="1204"/>
    </location>
</feature>
<feature type="region of interest" description="Disordered" evidence="1">
    <location>
        <begin position="1193"/>
        <end position="1235"/>
    </location>
</feature>
<feature type="compositionally biased region" description="Basic and acidic residues" evidence="1">
    <location>
        <begin position="1393"/>
        <end position="1404"/>
    </location>
</feature>
<feature type="compositionally biased region" description="Basic and acidic residues" evidence="1">
    <location>
        <begin position="1314"/>
        <end position="1326"/>
    </location>
</feature>
<protein>
    <submittedName>
        <fullName evidence="2">Uncharacterized protein</fullName>
    </submittedName>
</protein>
<feature type="region of interest" description="Disordered" evidence="1">
    <location>
        <begin position="587"/>
        <end position="727"/>
    </location>
</feature>
<feature type="compositionally biased region" description="Polar residues" evidence="1">
    <location>
        <begin position="587"/>
        <end position="613"/>
    </location>
</feature>
<evidence type="ECO:0000313" key="2">
    <source>
        <dbReference type="EMBL" id="KAK8381600.1"/>
    </source>
</evidence>
<feature type="region of interest" description="Disordered" evidence="1">
    <location>
        <begin position="844"/>
        <end position="1005"/>
    </location>
</feature>
<feature type="region of interest" description="Disordered" evidence="1">
    <location>
        <begin position="750"/>
        <end position="779"/>
    </location>
</feature>
<dbReference type="Proteomes" id="UP001487740">
    <property type="component" value="Unassembled WGS sequence"/>
</dbReference>
<feature type="region of interest" description="Disordered" evidence="1">
    <location>
        <begin position="1478"/>
        <end position="1528"/>
    </location>
</feature>
<feature type="compositionally biased region" description="Polar residues" evidence="1">
    <location>
        <begin position="1494"/>
        <end position="1503"/>
    </location>
</feature>
<comment type="caution">
    <text evidence="2">The sequence shown here is derived from an EMBL/GenBank/DDBJ whole genome shotgun (WGS) entry which is preliminary data.</text>
</comment>
<dbReference type="Pfam" id="PF14929">
    <property type="entry name" value="TAF1_subA"/>
    <property type="match status" value="1"/>
</dbReference>
<evidence type="ECO:0000256" key="1">
    <source>
        <dbReference type="SAM" id="MobiDB-lite"/>
    </source>
</evidence>
<dbReference type="GO" id="GO:0000120">
    <property type="term" value="C:RNA polymerase I transcription regulator complex"/>
    <property type="evidence" value="ECO:0007669"/>
    <property type="project" value="InterPro"/>
</dbReference>